<keyword evidence="2" id="KW-1185">Reference proteome</keyword>
<protein>
    <recommendedName>
        <fullName evidence="3">GGDEF domain-containing protein</fullName>
    </recommendedName>
</protein>
<name>A0A9X1UP17_9BURK</name>
<dbReference type="AlphaFoldDB" id="A0A9X1UP17"/>
<dbReference type="SUPFAM" id="SSF55073">
    <property type="entry name" value="Nucleotide cyclase"/>
    <property type="match status" value="1"/>
</dbReference>
<organism evidence="1 2">
    <name type="scientific">Paraburkholderia tagetis</name>
    <dbReference type="NCBI Taxonomy" id="2913261"/>
    <lineage>
        <taxon>Bacteria</taxon>
        <taxon>Pseudomonadati</taxon>
        <taxon>Pseudomonadota</taxon>
        <taxon>Betaproteobacteria</taxon>
        <taxon>Burkholderiales</taxon>
        <taxon>Burkholderiaceae</taxon>
        <taxon>Paraburkholderia</taxon>
    </lineage>
</organism>
<evidence type="ECO:0008006" key="3">
    <source>
        <dbReference type="Google" id="ProtNLM"/>
    </source>
</evidence>
<proteinExistence type="predicted"/>
<dbReference type="Proteomes" id="UP001139308">
    <property type="component" value="Unassembled WGS sequence"/>
</dbReference>
<dbReference type="RefSeq" id="WP_238468493.1">
    <property type="nucleotide sequence ID" value="NZ_JAKLJA010000062.1"/>
</dbReference>
<comment type="caution">
    <text evidence="1">The sequence shown here is derived from an EMBL/GenBank/DDBJ whole genome shotgun (WGS) entry which is preliminary data.</text>
</comment>
<dbReference type="EMBL" id="JAKLJA010000062">
    <property type="protein sequence ID" value="MCG5078511.1"/>
    <property type="molecule type" value="Genomic_DNA"/>
</dbReference>
<sequence length="152" mass="16140">MTQAPPAIAPGKRGEDNALSANVRHSGASGFEIQPVERERDAICGSSPATISIPEFHFPALIDNDDFDAAAFEISADPTASIVLPVQQNLDADVGDKRHRLGGESFEFLMNRADAALYGAKKAGKGTYHFATMDAGETVVTDAGTSLSKRYQ</sequence>
<evidence type="ECO:0000313" key="1">
    <source>
        <dbReference type="EMBL" id="MCG5078511.1"/>
    </source>
</evidence>
<evidence type="ECO:0000313" key="2">
    <source>
        <dbReference type="Proteomes" id="UP001139308"/>
    </source>
</evidence>
<reference evidence="1" key="1">
    <citation type="submission" date="2022-01" db="EMBL/GenBank/DDBJ databases">
        <title>Genome sequence and assembly of Parabukholderia sp. RG36.</title>
        <authorList>
            <person name="Chhetri G."/>
        </authorList>
    </citation>
    <scope>NUCLEOTIDE SEQUENCE</scope>
    <source>
        <strain evidence="1">RG36</strain>
    </source>
</reference>
<dbReference type="InterPro" id="IPR029787">
    <property type="entry name" value="Nucleotide_cyclase"/>
</dbReference>
<accession>A0A9X1UP17</accession>
<gene>
    <name evidence="1" type="ORF">L5014_35175</name>
</gene>